<reference evidence="1" key="1">
    <citation type="submission" date="2024-05" db="EMBL/GenBank/DDBJ databases">
        <title>Isolation and characterization of the new Streptomyces phages Kamino, Geonosis, Abafar and Scarif infecting a broad range of host species.</title>
        <authorList>
            <person name="Rackow B."/>
            <person name="Rolland C."/>
            <person name="Mohnen I."/>
            <person name="Wittmann J."/>
            <person name="Muesken M."/>
            <person name="Overmann J."/>
            <person name="Frunzke J."/>
        </authorList>
    </citation>
    <scope>NUCLEOTIDE SEQUENCE</scope>
</reference>
<organism evidence="1">
    <name type="scientific">Streptomyces phage Scarif</name>
    <dbReference type="NCBI Taxonomy" id="3158858"/>
    <lineage>
        <taxon>Viruses</taxon>
        <taxon>Duplodnaviria</taxon>
        <taxon>Heunggongvirae</taxon>
        <taxon>Uroviricota</taxon>
        <taxon>Caudoviricetes</taxon>
    </lineage>
</organism>
<dbReference type="InterPro" id="IPR056951">
    <property type="entry name" value="Phage_connect_2"/>
</dbReference>
<gene>
    <name evidence="1" type="ORF">Scarif_00005</name>
</gene>
<name>A0AAU7GYC9_9CAUD</name>
<accession>A0AAU7GYC9</accession>
<sequence>MAQSILNSTKKILGLGENDTSFDVDIMLHINSVISVLTQVGIGPAEGFMIEDATATWDAFVGDDPRLNLVKTYVYLRVRLLFDPPGTSFVIDSMEKQISEFEWRLNVQREEESWVDPTLPAA</sequence>
<dbReference type="EMBL" id="PP750868">
    <property type="protein sequence ID" value="XBM95114.1"/>
    <property type="molecule type" value="Genomic_DNA"/>
</dbReference>
<proteinExistence type="predicted"/>
<dbReference type="Pfam" id="PF24829">
    <property type="entry name" value="Phage_connect_2"/>
    <property type="match status" value="1"/>
</dbReference>
<protein>
    <submittedName>
        <fullName evidence="1">Virion structural protein</fullName>
    </submittedName>
</protein>
<evidence type="ECO:0000313" key="1">
    <source>
        <dbReference type="EMBL" id="XBM95114.1"/>
    </source>
</evidence>